<feature type="compositionally biased region" description="Basic and acidic residues" evidence="2">
    <location>
        <begin position="432"/>
        <end position="442"/>
    </location>
</feature>
<feature type="compositionally biased region" description="Basic and acidic residues" evidence="2">
    <location>
        <begin position="474"/>
        <end position="530"/>
    </location>
</feature>
<feature type="compositionally biased region" description="Basic and acidic residues" evidence="2">
    <location>
        <begin position="957"/>
        <end position="966"/>
    </location>
</feature>
<feature type="region of interest" description="Disordered" evidence="2">
    <location>
        <begin position="136"/>
        <end position="265"/>
    </location>
</feature>
<dbReference type="Proteomes" id="UP000076632">
    <property type="component" value="Unassembled WGS sequence"/>
</dbReference>
<feature type="compositionally biased region" description="Basic and acidic residues" evidence="2">
    <location>
        <begin position="334"/>
        <end position="355"/>
    </location>
</feature>
<keyword evidence="1" id="KW-0175">Coiled coil</keyword>
<accession>A0A165H6N2</accession>
<feature type="compositionally biased region" description="Polar residues" evidence="2">
    <location>
        <begin position="787"/>
        <end position="818"/>
    </location>
</feature>
<evidence type="ECO:0000256" key="1">
    <source>
        <dbReference type="SAM" id="Coils"/>
    </source>
</evidence>
<dbReference type="Pfam" id="PF10650">
    <property type="entry name" value="zf-C3H1"/>
    <property type="match status" value="1"/>
</dbReference>
<dbReference type="OMA" id="PHNIRYS"/>
<dbReference type="InParanoid" id="A0A165H6N2"/>
<dbReference type="InterPro" id="IPR019607">
    <property type="entry name" value="Putative_zinc-finger_domain"/>
</dbReference>
<feature type="compositionally biased region" description="Polar residues" evidence="2">
    <location>
        <begin position="1097"/>
        <end position="1115"/>
    </location>
</feature>
<feature type="compositionally biased region" description="Low complexity" evidence="2">
    <location>
        <begin position="721"/>
        <end position="735"/>
    </location>
</feature>
<evidence type="ECO:0000259" key="3">
    <source>
        <dbReference type="Pfam" id="PF10650"/>
    </source>
</evidence>
<evidence type="ECO:0000313" key="4">
    <source>
        <dbReference type="EMBL" id="KZF23059.1"/>
    </source>
</evidence>
<feature type="compositionally biased region" description="Acidic residues" evidence="2">
    <location>
        <begin position="677"/>
        <end position="702"/>
    </location>
</feature>
<feature type="compositionally biased region" description="Basic and acidic residues" evidence="2">
    <location>
        <begin position="755"/>
        <end position="783"/>
    </location>
</feature>
<feature type="compositionally biased region" description="Low complexity" evidence="2">
    <location>
        <begin position="1159"/>
        <end position="1169"/>
    </location>
</feature>
<feature type="domain" description="Putative zinc-finger" evidence="3">
    <location>
        <begin position="1271"/>
        <end position="1292"/>
    </location>
</feature>
<dbReference type="GeneID" id="28901215"/>
<dbReference type="PANTHER" id="PTHR48125:SF12">
    <property type="entry name" value="AT HOOK TRANSCRIPTION FACTOR FAMILY-RELATED"/>
    <property type="match status" value="1"/>
</dbReference>
<feature type="compositionally biased region" description="Polar residues" evidence="2">
    <location>
        <begin position="18"/>
        <end position="36"/>
    </location>
</feature>
<keyword evidence="5" id="KW-1185">Reference proteome</keyword>
<organism evidence="4 5">
    <name type="scientific">Xylona heveae (strain CBS 132557 / TC161)</name>
    <dbReference type="NCBI Taxonomy" id="1328760"/>
    <lineage>
        <taxon>Eukaryota</taxon>
        <taxon>Fungi</taxon>
        <taxon>Dikarya</taxon>
        <taxon>Ascomycota</taxon>
        <taxon>Pezizomycotina</taxon>
        <taxon>Xylonomycetes</taxon>
        <taxon>Xylonales</taxon>
        <taxon>Xylonaceae</taxon>
        <taxon>Xylona</taxon>
    </lineage>
</organism>
<feature type="region of interest" description="Disordered" evidence="2">
    <location>
        <begin position="316"/>
        <end position="849"/>
    </location>
</feature>
<proteinExistence type="predicted"/>
<feature type="compositionally biased region" description="Low complexity" evidence="2">
    <location>
        <begin position="819"/>
        <end position="834"/>
    </location>
</feature>
<feature type="region of interest" description="Disordered" evidence="2">
    <location>
        <begin position="1"/>
        <end position="94"/>
    </location>
</feature>
<feature type="region of interest" description="Disordered" evidence="2">
    <location>
        <begin position="944"/>
        <end position="1221"/>
    </location>
</feature>
<feature type="compositionally biased region" description="Polar residues" evidence="2">
    <location>
        <begin position="44"/>
        <end position="53"/>
    </location>
</feature>
<feature type="compositionally biased region" description="Low complexity" evidence="2">
    <location>
        <begin position="175"/>
        <end position="185"/>
    </location>
</feature>
<feature type="compositionally biased region" description="Pro residues" evidence="2">
    <location>
        <begin position="68"/>
        <end position="94"/>
    </location>
</feature>
<feature type="compositionally biased region" description="Polar residues" evidence="2">
    <location>
        <begin position="532"/>
        <end position="556"/>
    </location>
</feature>
<evidence type="ECO:0000256" key="2">
    <source>
        <dbReference type="SAM" id="MobiDB-lite"/>
    </source>
</evidence>
<feature type="compositionally biased region" description="Basic and acidic residues" evidence="2">
    <location>
        <begin position="1063"/>
        <end position="1077"/>
    </location>
</feature>
<feature type="compositionally biased region" description="Basic and acidic residues" evidence="2">
    <location>
        <begin position="227"/>
        <end position="236"/>
    </location>
</feature>
<feature type="compositionally biased region" description="Acidic residues" evidence="2">
    <location>
        <begin position="1116"/>
        <end position="1129"/>
    </location>
</feature>
<sequence>MSNYPPTPSFGVPFSLGSGPSSASTLKSNLPPNAKSNVPHVQDQAFTAFQHNNGLPPLNFQPFGHAAPPLPLFPPLPNGTLPPPPYPPVPIPPPQGFPLPPPPVLSNPRFPLNVPPPPFPNTPPFSMAPFASDTLAAKASIIEREEGELSEAEGKQEQRSNQGTAAVTGPTPIHSPAQPVAQSAAPHRENLPPKPAGFSPAVNGSSATGTLYPPEHPLVFDGEVEDSSQKLNKERPPFSLSVKSNLAEPSASPVSVTSGNVLGLKGGKTLTEKRTAAKNALLNLIPFKIKFSELVAENIDPEILRSLYDEIGLKHTPQTPTRLTADGAQGTSPDKPERSRTRESTQDSRTIHESQELPSNKGEETANPSIITTMPPKPLDSSQQKVVVQSKTADQAQPTANRSPPTAQPSKPAKLPVPPKFGMALSTGENAGEPKLERKDYIARMLAAKKSKQSSTIPRPPSNESQRVSTRSEVTADKQVRKEPDAPDEGSKEKSKSQIEAELEEKKRAQTELARQRIEALKNQKNREKGLSTASGTVTPIGNGLSPNPTPLQAQPPSLPESASIPQISSLPTPPIHHALPPKPAPVVEDTSKERKAATVSGIPGLFMTASEIAPSTVQLTESSTTTSSPALGAQDSSLTRRKRPVASDFDSETSLNQRILKRPFGRNGTHQVVIDVSDDDTGSDADDSDSMDIDDKNDSDEATAGTDSKSSEHASFRNMPPLTDTPTRPTSTRSGIILSSPASAQPFNTRPLLKNKEPEHLKRKMEEIEGLQKKIAEMEQKWRAKQASSRPQTPGTLNNSSNPFSLDKQTILPSNNNTETSPPAESSTASPESDLLPSAITSQADTHNARAAGLMDSVKASDAISSEQLKQTLAAASAEVRLESLDSKLRRRAEITSGIPAVDAAVRTSQLRLEELKKEMEAVAAAVQAGLERRKRLADELESLGIDTEGMPVEELQSKKIEIERQGGNGAEPAAPNGESVSDIKTPPAEPQAAPLNNQMGSTARDGETNHVQPRSPFPVNSNHSTADQSLVLPTDLPSDDDSGGDAMDTSGSSGDEGEVAEDVHTDHTSPVREAENQQNFAEIPSPLSADVKPQAPQQSMSAEDISSQSIESNTSEDEDMEDADSSEESTSSESSDEYEPPEVVTPAGEPENEADTSSFSPSSAIESPKAVEEADEEIATVDDKPENANLLARDSADVTQIPPPNLPAENETEANRPETVLPEPWQFTPYESPLKLFKAYRYHPNYTHDVPRGFRSLTYSHHIDMDNPMCPFETAGGVCNDSSCDFQHFRDMNLSDDMILVQMGAAQEGQTQEERQHYVEGLKQVIHDMRGRNVNDFNIVASELAAYRSRFLNDKSRVLSL</sequence>
<gene>
    <name evidence="4" type="ORF">L228DRAFT_283117</name>
</gene>
<dbReference type="RefSeq" id="XP_018188614.1">
    <property type="nucleotide sequence ID" value="XM_018336078.1"/>
</dbReference>
<feature type="compositionally biased region" description="Polar residues" evidence="2">
    <location>
        <begin position="1020"/>
        <end position="1030"/>
    </location>
</feature>
<feature type="compositionally biased region" description="Polar residues" evidence="2">
    <location>
        <begin position="453"/>
        <end position="473"/>
    </location>
</feature>
<feature type="compositionally biased region" description="Polar residues" evidence="2">
    <location>
        <begin position="380"/>
        <end position="409"/>
    </location>
</feature>
<name>A0A165H6N2_XYLHT</name>
<protein>
    <recommendedName>
        <fullName evidence="3">Putative zinc-finger domain-containing protein</fullName>
    </recommendedName>
</protein>
<feature type="coiled-coil region" evidence="1">
    <location>
        <begin position="907"/>
        <end position="934"/>
    </location>
</feature>
<dbReference type="STRING" id="1328760.A0A165H6N2"/>
<dbReference type="PANTHER" id="PTHR48125">
    <property type="entry name" value="LP07818P1"/>
    <property type="match status" value="1"/>
</dbReference>
<feature type="compositionally biased region" description="Polar residues" evidence="2">
    <location>
        <begin position="614"/>
        <end position="638"/>
    </location>
</feature>
<dbReference type="OrthoDB" id="1922977at2759"/>
<dbReference type="EMBL" id="KV407458">
    <property type="protein sequence ID" value="KZF23059.1"/>
    <property type="molecule type" value="Genomic_DNA"/>
</dbReference>
<evidence type="ECO:0000313" key="5">
    <source>
        <dbReference type="Proteomes" id="UP000076632"/>
    </source>
</evidence>
<reference evidence="4 5" key="1">
    <citation type="journal article" date="2016" name="Fungal Biol.">
        <title>The genome of Xylona heveae provides a window into fungal endophytism.</title>
        <authorList>
            <person name="Gazis R."/>
            <person name="Kuo A."/>
            <person name="Riley R."/>
            <person name="LaButti K."/>
            <person name="Lipzen A."/>
            <person name="Lin J."/>
            <person name="Amirebrahimi M."/>
            <person name="Hesse C.N."/>
            <person name="Spatafora J.W."/>
            <person name="Henrissat B."/>
            <person name="Hainaut M."/>
            <person name="Grigoriev I.V."/>
            <person name="Hibbett D.S."/>
        </authorList>
    </citation>
    <scope>NUCLEOTIDE SEQUENCE [LARGE SCALE GENOMIC DNA]</scope>
    <source>
        <strain evidence="4 5">TC161</strain>
    </source>
</reference>